<organism evidence="1 2">
    <name type="scientific">Arenibacter echinorum</name>
    <dbReference type="NCBI Taxonomy" id="440515"/>
    <lineage>
        <taxon>Bacteria</taxon>
        <taxon>Pseudomonadati</taxon>
        <taxon>Bacteroidota</taxon>
        <taxon>Flavobacteriia</taxon>
        <taxon>Flavobacteriales</taxon>
        <taxon>Flavobacteriaceae</taxon>
        <taxon>Arenibacter</taxon>
    </lineage>
</organism>
<evidence type="ECO:0000313" key="1">
    <source>
        <dbReference type="EMBL" id="RAJ15604.1"/>
    </source>
</evidence>
<dbReference type="Proteomes" id="UP000249696">
    <property type="component" value="Unassembled WGS sequence"/>
</dbReference>
<protein>
    <submittedName>
        <fullName evidence="1">Uncharacterized protein</fullName>
    </submittedName>
</protein>
<sequence length="168" mass="19656">MLNRLFAFIKFRLSSNNQHGVHSPFVYGFITKCLYAAPHFTTSKSHNILLKTIAYFELDQIQLVPANIALEKEILKYLKGVSFTNTSNELIFIDKLDTETINEFIINNDSISNDAIVFVNEIYQTKDTHKLWESIKELNQIKVTLDLFYCGLVFFRKEQVKEHFKIRI</sequence>
<dbReference type="OrthoDB" id="5464618at2"/>
<name>A0A327RJ51_9FLAO</name>
<gene>
    <name evidence="1" type="ORF">LV92_00302</name>
</gene>
<comment type="caution">
    <text evidence="1">The sequence shown here is derived from an EMBL/GenBank/DDBJ whole genome shotgun (WGS) entry which is preliminary data.</text>
</comment>
<evidence type="ECO:0000313" key="2">
    <source>
        <dbReference type="Proteomes" id="UP000249696"/>
    </source>
</evidence>
<reference evidence="1 2" key="1">
    <citation type="submission" date="2018-06" db="EMBL/GenBank/DDBJ databases">
        <title>Genomic Encyclopedia of Archaeal and Bacterial Type Strains, Phase II (KMG-II): from individual species to whole genera.</title>
        <authorList>
            <person name="Goeker M."/>
        </authorList>
    </citation>
    <scope>NUCLEOTIDE SEQUENCE [LARGE SCALE GENOMIC DNA]</scope>
    <source>
        <strain evidence="1 2">DSM 23522</strain>
    </source>
</reference>
<dbReference type="EMBL" id="QLLN01000001">
    <property type="protein sequence ID" value="RAJ15604.1"/>
    <property type="molecule type" value="Genomic_DNA"/>
</dbReference>
<keyword evidence="2" id="KW-1185">Reference proteome</keyword>
<proteinExistence type="predicted"/>
<dbReference type="AlphaFoldDB" id="A0A327RJ51"/>
<dbReference type="RefSeq" id="WP_111621910.1">
    <property type="nucleotide sequence ID" value="NZ_QLLN01000001.1"/>
</dbReference>
<accession>A0A327RJ51</accession>